<dbReference type="RefSeq" id="WP_003447756.1">
    <property type="nucleotide sequence ID" value="NZ_ANZB01000016.1"/>
</dbReference>
<keyword evidence="4" id="KW-1185">Reference proteome</keyword>
<evidence type="ECO:0000313" key="2">
    <source>
        <dbReference type="EMBL" id="KRU14106.1"/>
    </source>
</evidence>
<accession>A0A0H3J7I7</accession>
<dbReference type="PATRIC" id="fig|1262449.3.peg.3665"/>
<reference evidence="1 4" key="1">
    <citation type="journal article" date="2015" name="Genome Announc.">
        <title>Complete Genome Sequence of the Nitrogen-Fixing and Solvent-Producing Clostridium pasteurianum DSM 525.</title>
        <authorList>
            <person name="Poehlein A."/>
            <person name="Grosse-Honebrink A."/>
            <person name="Zhang Y."/>
            <person name="Minton N.P."/>
            <person name="Daniel R."/>
        </authorList>
    </citation>
    <scope>NUCLEOTIDE SEQUENCE [LARGE SCALE GENOMIC DNA]</scope>
    <source>
        <strain evidence="1">DSM 525</strain>
        <strain evidence="4">DSM 525 / ATCC 6013</strain>
    </source>
</reference>
<dbReference type="KEGG" id="cpat:CLPA_c38430"/>
<dbReference type="AlphaFoldDB" id="A0A0H3J7I7"/>
<gene>
    <name evidence="1" type="ORF">CLPA_c38430</name>
    <name evidence="2" type="ORF">CP6013_03362</name>
</gene>
<dbReference type="EMBL" id="CP009268">
    <property type="protein sequence ID" value="AJA53869.1"/>
    <property type="molecule type" value="Genomic_DNA"/>
</dbReference>
<evidence type="ECO:0000313" key="4">
    <source>
        <dbReference type="Proteomes" id="UP000030905"/>
    </source>
</evidence>
<dbReference type="eggNOG" id="ENOG50341U6">
    <property type="taxonomic scope" value="Bacteria"/>
</dbReference>
<sequence length="161" mass="18895">MYKKNYKLKKTISMKQFISEFGENFSDHIKKRLMELDLRCVLTRENDENILDLKHVEHTKFDCKCNNSKNEKKEYAYGEFVVVDGILYFSEKCAENSAVMQSPIVNTVYTSLSNDNSILFQDTSLKKVDDNNIDYVIDTLLTVYPNVSQRYIDILKHMTSY</sequence>
<name>A0A0H3J7I7_CLOPA</name>
<protein>
    <submittedName>
        <fullName evidence="1">Uncharacterized protein</fullName>
    </submittedName>
</protein>
<reference evidence="2 3" key="3">
    <citation type="journal article" name="Genome Announc.">
        <title>Improved Draft Genome Sequence of Clostridium pasteurianum Strain ATCC 6013 (DSM 525) Using a Hybrid Next-Generation Sequencing Approach.</title>
        <authorList>
            <person name="Pyne M.E."/>
            <person name="Utturkar S."/>
            <person name="Brown S.D."/>
            <person name="Moo-Young M."/>
            <person name="Chung D.A."/>
            <person name="Chou C.P."/>
        </authorList>
    </citation>
    <scope>NUCLEOTIDE SEQUENCE [LARGE SCALE GENOMIC DNA]</scope>
    <source>
        <strain evidence="2 3">ATCC 6013</strain>
    </source>
</reference>
<proteinExistence type="predicted"/>
<dbReference type="Proteomes" id="UP000030905">
    <property type="component" value="Chromosome"/>
</dbReference>
<evidence type="ECO:0000313" key="3">
    <source>
        <dbReference type="Proteomes" id="UP000028042"/>
    </source>
</evidence>
<dbReference type="GeneID" id="93075929"/>
<dbReference type="KEGG" id="cpae:CPAST_c38430"/>
<dbReference type="Proteomes" id="UP000028042">
    <property type="component" value="Unassembled WGS sequence"/>
</dbReference>
<reference evidence="2" key="2">
    <citation type="submission" date="2015-10" db="EMBL/GenBank/DDBJ databases">
        <title>Improved Draft Genome Sequence of Clostridium pasteurianum Strain ATCC 6013 (DSM 525) Using a Hybrid Next-Generation Sequencing Approach.</title>
        <authorList>
            <person name="Pyne M.E."/>
            <person name="Utturkar S.M."/>
            <person name="Brown S.D."/>
            <person name="Moo-Young M."/>
            <person name="Chung D.A."/>
            <person name="Chou P.C."/>
        </authorList>
    </citation>
    <scope>NUCLEOTIDE SEQUENCE</scope>
    <source>
        <strain evidence="2">ATCC 6013</strain>
    </source>
</reference>
<organism evidence="1 4">
    <name type="scientific">Clostridium pasteurianum DSM 525 = ATCC 6013</name>
    <dbReference type="NCBI Taxonomy" id="1262449"/>
    <lineage>
        <taxon>Bacteria</taxon>
        <taxon>Bacillati</taxon>
        <taxon>Bacillota</taxon>
        <taxon>Clostridia</taxon>
        <taxon>Eubacteriales</taxon>
        <taxon>Clostridiaceae</taxon>
        <taxon>Clostridium</taxon>
    </lineage>
</organism>
<evidence type="ECO:0000313" key="1">
    <source>
        <dbReference type="EMBL" id="AJA53869.1"/>
    </source>
</evidence>
<dbReference type="EMBL" id="JPGY02000001">
    <property type="protein sequence ID" value="KRU14106.1"/>
    <property type="molecule type" value="Genomic_DNA"/>
</dbReference>